<gene>
    <name evidence="2" type="ORF">ACCI51_00205</name>
</gene>
<dbReference type="PANTHER" id="PTHR10948:SF23">
    <property type="entry name" value="TRANSPOSASE INSI FOR INSERTION SEQUENCE ELEMENT IS30A-RELATED"/>
    <property type="match status" value="1"/>
</dbReference>
<dbReference type="NCBIfam" id="NF033563">
    <property type="entry name" value="transpos_IS30"/>
    <property type="match status" value="1"/>
</dbReference>
<organism evidence="2 3">
    <name type="scientific">Microbulbifer echini</name>
    <dbReference type="NCBI Taxonomy" id="1529067"/>
    <lineage>
        <taxon>Bacteria</taxon>
        <taxon>Pseudomonadati</taxon>
        <taxon>Pseudomonadota</taxon>
        <taxon>Gammaproteobacteria</taxon>
        <taxon>Cellvibrionales</taxon>
        <taxon>Microbulbiferaceae</taxon>
        <taxon>Microbulbifer</taxon>
    </lineage>
</organism>
<feature type="domain" description="Integrase catalytic" evidence="1">
    <location>
        <begin position="1"/>
        <end position="119"/>
    </location>
</feature>
<dbReference type="PROSITE" id="PS50994">
    <property type="entry name" value="INTEGRASE"/>
    <property type="match status" value="1"/>
</dbReference>
<comment type="caution">
    <text evidence="2">The sequence shown here is derived from an EMBL/GenBank/DDBJ whole genome shotgun (WGS) entry which is preliminary data.</text>
</comment>
<dbReference type="PANTHER" id="PTHR10948">
    <property type="entry name" value="TRANSPOSASE"/>
    <property type="match status" value="1"/>
</dbReference>
<dbReference type="InterPro" id="IPR012337">
    <property type="entry name" value="RNaseH-like_sf"/>
</dbReference>
<dbReference type="InterPro" id="IPR051917">
    <property type="entry name" value="Transposase-Integrase"/>
</dbReference>
<dbReference type="SUPFAM" id="SSF53098">
    <property type="entry name" value="Ribonuclease H-like"/>
    <property type="match status" value="1"/>
</dbReference>
<dbReference type="InterPro" id="IPR036397">
    <property type="entry name" value="RNaseH_sf"/>
</dbReference>
<accession>A0ABV4NHX1</accession>
<keyword evidence="3" id="KW-1185">Reference proteome</keyword>
<name>A0ABV4NHX1_9GAMM</name>
<dbReference type="EMBL" id="JBGMEL010000001">
    <property type="protein sequence ID" value="MFA0788948.1"/>
    <property type="molecule type" value="Genomic_DNA"/>
</dbReference>
<proteinExistence type="predicted"/>
<reference evidence="2 3" key="1">
    <citation type="submission" date="2024-08" db="EMBL/GenBank/DDBJ databases">
        <authorList>
            <person name="Ishaq N."/>
        </authorList>
    </citation>
    <scope>NUCLEOTIDE SEQUENCE [LARGE SCALE GENOMIC DNA]</scope>
    <source>
        <strain evidence="2 3">JCM 30400</strain>
    </source>
</reference>
<dbReference type="InterPro" id="IPR053392">
    <property type="entry name" value="Transposase_IS30-like"/>
</dbReference>
<dbReference type="InterPro" id="IPR001584">
    <property type="entry name" value="Integrase_cat-core"/>
</dbReference>
<evidence type="ECO:0000259" key="1">
    <source>
        <dbReference type="PROSITE" id="PS50994"/>
    </source>
</evidence>
<protein>
    <submittedName>
        <fullName evidence="2">IS30 family transposase</fullName>
    </submittedName>
</protein>
<dbReference type="Gene3D" id="3.30.420.10">
    <property type="entry name" value="Ribonuclease H-like superfamily/Ribonuclease H"/>
    <property type="match status" value="1"/>
</dbReference>
<dbReference type="Proteomes" id="UP001569414">
    <property type="component" value="Unassembled WGS sequence"/>
</dbReference>
<sequence length="126" mass="14476">MIAVPNKSKKILSRAIKQMLKPYQAICKTITFDNGREFSAHQSVAQKLGCKIYFAKPYHSWERGLNENTNGLLRRLFPKGVEIGKIPRIRIDDTEFRINTRHGKALNYLSSLEFLVGKRVSLMLVI</sequence>
<dbReference type="RefSeq" id="WP_371842433.1">
    <property type="nucleotide sequence ID" value="NZ_JBGMEL010000001.1"/>
</dbReference>
<evidence type="ECO:0000313" key="2">
    <source>
        <dbReference type="EMBL" id="MFA0788948.1"/>
    </source>
</evidence>
<evidence type="ECO:0000313" key="3">
    <source>
        <dbReference type="Proteomes" id="UP001569414"/>
    </source>
</evidence>